<proteinExistence type="predicted"/>
<comment type="caution">
    <text evidence="3">The sequence shown here is derived from an EMBL/GenBank/DDBJ whole genome shotgun (WGS) entry which is preliminary data.</text>
</comment>
<feature type="region of interest" description="Disordered" evidence="1">
    <location>
        <begin position="216"/>
        <end position="271"/>
    </location>
</feature>
<feature type="region of interest" description="Disordered" evidence="1">
    <location>
        <begin position="319"/>
        <end position="414"/>
    </location>
</feature>
<dbReference type="Gene3D" id="1.10.150.50">
    <property type="entry name" value="Transcription Factor, Ets-1"/>
    <property type="match status" value="1"/>
</dbReference>
<name>A0A176WH25_MARPO</name>
<dbReference type="SMART" id="SM00454">
    <property type="entry name" value="SAM"/>
    <property type="match status" value="1"/>
</dbReference>
<sequence>MAKTKRRQLAALAAKADGKGLTGTEERIASCQEAGPSGTISHKSDPLVEYRPQRLLIKIPALPSKPSATSEVPKIIKRRKRKASVAGEVVSKSLPADGPKRRKRRTRLEMELNYDHVPADNAKISKRRAKGNSTVIPKQAPVEGSRIRKRRASAGPKINTKHVPIDEAKGSKKRAALDTGLNSKQIPADEAKISKVILKLGKWRREKMIGDVRSPVAQVPSAGRQSRTKVTSLPPSRKRVKVQQVPIKSPAETSPREVASRHSGHTPTENGDTTLLVALKVSSGEPVLSSTNRSVEVASTCNGDATRNRATSPIATFRRKRGSVSKAVDHCPTSPKCADRERRSRTETVETRGADGPELPDIQCKKTVTSHPEGLGNNTPSDDISVVRFTTDGATPSGAQPDPHIGGSSNIAGSQQNLPLLQTERPSNSYLQDQNIRPMQHTYLSSATEEEDCKPLWQMEQLQLALPFTPGENGVFLVIKKEEGVDIDQSAQCSAGKDVILSGAELIRQNSQLAIINKRLDAAGGLRSWLLDKGLGQFVPIFDDNKIDSLTLLHITMTGLKEMGMVPVGPRRKFMHALNCLTGRTPLTSVGGLLLRSKTTEADASLRYS</sequence>
<evidence type="ECO:0000313" key="3">
    <source>
        <dbReference type="EMBL" id="OAE32540.1"/>
    </source>
</evidence>
<protein>
    <recommendedName>
        <fullName evidence="2">SAM domain-containing protein</fullName>
    </recommendedName>
</protein>
<dbReference type="CDD" id="cd09487">
    <property type="entry name" value="SAM_superfamily"/>
    <property type="match status" value="1"/>
</dbReference>
<dbReference type="SUPFAM" id="SSF47769">
    <property type="entry name" value="SAM/Pointed domain"/>
    <property type="match status" value="1"/>
</dbReference>
<feature type="compositionally biased region" description="Polar residues" evidence="1">
    <location>
        <begin position="223"/>
        <end position="234"/>
    </location>
</feature>
<dbReference type="Proteomes" id="UP000077202">
    <property type="component" value="Unassembled WGS sequence"/>
</dbReference>
<dbReference type="PROSITE" id="PS50105">
    <property type="entry name" value="SAM_DOMAIN"/>
    <property type="match status" value="1"/>
</dbReference>
<dbReference type="EMBL" id="LVLJ01000808">
    <property type="protein sequence ID" value="OAE32540.1"/>
    <property type="molecule type" value="Genomic_DNA"/>
</dbReference>
<dbReference type="Pfam" id="PF00536">
    <property type="entry name" value="SAM_1"/>
    <property type="match status" value="1"/>
</dbReference>
<keyword evidence="4" id="KW-1185">Reference proteome</keyword>
<evidence type="ECO:0000313" key="4">
    <source>
        <dbReference type="Proteomes" id="UP000077202"/>
    </source>
</evidence>
<dbReference type="InterPro" id="IPR013761">
    <property type="entry name" value="SAM/pointed_sf"/>
</dbReference>
<accession>A0A176WH25</accession>
<reference evidence="3" key="1">
    <citation type="submission" date="2016-03" db="EMBL/GenBank/DDBJ databases">
        <title>Mechanisms controlling the formation of the plant cell surface in tip-growing cells are functionally conserved among land plants.</title>
        <authorList>
            <person name="Honkanen S."/>
            <person name="Jones V.A."/>
            <person name="Morieri G."/>
            <person name="Champion C."/>
            <person name="Hetherington A.J."/>
            <person name="Kelly S."/>
            <person name="Saint-Marcoux D."/>
            <person name="Proust H."/>
            <person name="Prescott H."/>
            <person name="Dolan L."/>
        </authorList>
    </citation>
    <scope>NUCLEOTIDE SEQUENCE [LARGE SCALE GENOMIC DNA]</scope>
    <source>
        <tissue evidence="3">Whole gametophyte</tissue>
    </source>
</reference>
<dbReference type="AlphaFoldDB" id="A0A176WH25"/>
<gene>
    <name evidence="3" type="ORF">AXG93_3242s1630</name>
</gene>
<evidence type="ECO:0000256" key="1">
    <source>
        <dbReference type="SAM" id="MobiDB-lite"/>
    </source>
</evidence>
<evidence type="ECO:0000259" key="2">
    <source>
        <dbReference type="PROSITE" id="PS50105"/>
    </source>
</evidence>
<dbReference type="InterPro" id="IPR001660">
    <property type="entry name" value="SAM"/>
</dbReference>
<organism evidence="3 4">
    <name type="scientific">Marchantia polymorpha subsp. ruderalis</name>
    <dbReference type="NCBI Taxonomy" id="1480154"/>
    <lineage>
        <taxon>Eukaryota</taxon>
        <taxon>Viridiplantae</taxon>
        <taxon>Streptophyta</taxon>
        <taxon>Embryophyta</taxon>
        <taxon>Marchantiophyta</taxon>
        <taxon>Marchantiopsida</taxon>
        <taxon>Marchantiidae</taxon>
        <taxon>Marchantiales</taxon>
        <taxon>Marchantiaceae</taxon>
        <taxon>Marchantia</taxon>
    </lineage>
</organism>
<feature type="compositionally biased region" description="Basic and acidic residues" evidence="1">
    <location>
        <begin position="337"/>
        <end position="355"/>
    </location>
</feature>
<feature type="compositionally biased region" description="Polar residues" evidence="1">
    <location>
        <begin position="366"/>
        <end position="382"/>
    </location>
</feature>
<feature type="domain" description="SAM" evidence="2">
    <location>
        <begin position="529"/>
        <end position="584"/>
    </location>
</feature>